<evidence type="ECO:0000256" key="4">
    <source>
        <dbReference type="ARBA" id="ARBA00022989"/>
    </source>
</evidence>
<dbReference type="PANTHER" id="PTHR45840:SF2">
    <property type="entry name" value="PROTEIN RHOMBOID-RELATED"/>
    <property type="match status" value="1"/>
</dbReference>
<protein>
    <recommendedName>
        <fullName evidence="7">EF-hand domain-containing protein</fullName>
    </recommendedName>
</protein>
<proteinExistence type="inferred from homology"/>
<dbReference type="Gene3D" id="1.10.238.10">
    <property type="entry name" value="EF-hand"/>
    <property type="match status" value="1"/>
</dbReference>
<evidence type="ECO:0000256" key="6">
    <source>
        <dbReference type="SAM" id="Phobius"/>
    </source>
</evidence>
<keyword evidence="5 6" id="KW-0472">Membrane</keyword>
<comment type="caution">
    <text evidence="8">The sequence shown here is derived from an EMBL/GenBank/DDBJ whole genome shotgun (WGS) entry which is preliminary data.</text>
</comment>
<comment type="similarity">
    <text evidence="2">Belongs to the peptidase S54 family.</text>
</comment>
<dbReference type="InterPro" id="IPR011992">
    <property type="entry name" value="EF-hand-dom_pair"/>
</dbReference>
<feature type="transmembrane region" description="Helical" evidence="6">
    <location>
        <begin position="278"/>
        <end position="296"/>
    </location>
</feature>
<evidence type="ECO:0000313" key="9">
    <source>
        <dbReference type="Proteomes" id="UP000828390"/>
    </source>
</evidence>
<gene>
    <name evidence="8" type="ORF">DPMN_186439</name>
</gene>
<feature type="non-terminal residue" evidence="8">
    <location>
        <position position="355"/>
    </location>
</feature>
<keyword evidence="3 6" id="KW-0812">Transmembrane</keyword>
<dbReference type="AlphaFoldDB" id="A0A9D4DNQ8"/>
<reference evidence="8" key="1">
    <citation type="journal article" date="2019" name="bioRxiv">
        <title>The Genome of the Zebra Mussel, Dreissena polymorpha: A Resource for Invasive Species Research.</title>
        <authorList>
            <person name="McCartney M.A."/>
            <person name="Auch B."/>
            <person name="Kono T."/>
            <person name="Mallez S."/>
            <person name="Zhang Y."/>
            <person name="Obille A."/>
            <person name="Becker A."/>
            <person name="Abrahante J.E."/>
            <person name="Garbe J."/>
            <person name="Badalamenti J.P."/>
            <person name="Herman A."/>
            <person name="Mangelson H."/>
            <person name="Liachko I."/>
            <person name="Sullivan S."/>
            <person name="Sone E.D."/>
            <person name="Koren S."/>
            <person name="Silverstein K.A.T."/>
            <person name="Beckman K.B."/>
            <person name="Gohl D.M."/>
        </authorList>
    </citation>
    <scope>NUCLEOTIDE SEQUENCE</scope>
    <source>
        <strain evidence="8">Duluth1</strain>
        <tissue evidence="8">Whole animal</tissue>
    </source>
</reference>
<dbReference type="EMBL" id="JAIWYP010000010">
    <property type="protein sequence ID" value="KAH3751860.1"/>
    <property type="molecule type" value="Genomic_DNA"/>
</dbReference>
<dbReference type="PANTHER" id="PTHR45840">
    <property type="entry name" value="RHOMBOID-RELATED PROTEIN"/>
    <property type="match status" value="1"/>
</dbReference>
<accession>A0A9D4DNQ8</accession>
<dbReference type="CDD" id="cd00051">
    <property type="entry name" value="EFh"/>
    <property type="match status" value="1"/>
</dbReference>
<dbReference type="Pfam" id="PF01694">
    <property type="entry name" value="Rhomboid"/>
    <property type="match status" value="1"/>
</dbReference>
<evidence type="ECO:0000256" key="2">
    <source>
        <dbReference type="ARBA" id="ARBA00009045"/>
    </source>
</evidence>
<dbReference type="InterPro" id="IPR051739">
    <property type="entry name" value="Rhomboid_IM_Serine_Proteases"/>
</dbReference>
<dbReference type="SUPFAM" id="SSF47473">
    <property type="entry name" value="EF-hand"/>
    <property type="match status" value="1"/>
</dbReference>
<feature type="transmembrane region" description="Helical" evidence="6">
    <location>
        <begin position="141"/>
        <end position="159"/>
    </location>
</feature>
<keyword evidence="9" id="KW-1185">Reference proteome</keyword>
<evidence type="ECO:0000256" key="3">
    <source>
        <dbReference type="ARBA" id="ARBA00022692"/>
    </source>
</evidence>
<feature type="transmembrane region" description="Helical" evidence="6">
    <location>
        <begin position="302"/>
        <end position="324"/>
    </location>
</feature>
<dbReference type="InterPro" id="IPR035952">
    <property type="entry name" value="Rhomboid-like_sf"/>
</dbReference>
<name>A0A9D4DNQ8_DREPO</name>
<reference evidence="8" key="2">
    <citation type="submission" date="2020-11" db="EMBL/GenBank/DDBJ databases">
        <authorList>
            <person name="McCartney M.A."/>
            <person name="Auch B."/>
            <person name="Kono T."/>
            <person name="Mallez S."/>
            <person name="Becker A."/>
            <person name="Gohl D.M."/>
            <person name="Silverstein K.A.T."/>
            <person name="Koren S."/>
            <person name="Bechman K.B."/>
            <person name="Herman A."/>
            <person name="Abrahante J.E."/>
            <person name="Garbe J."/>
        </authorList>
    </citation>
    <scope>NUCLEOTIDE SEQUENCE</scope>
    <source>
        <strain evidence="8">Duluth1</strain>
        <tissue evidence="8">Whole animal</tissue>
    </source>
</reference>
<dbReference type="GO" id="GO:0005509">
    <property type="term" value="F:calcium ion binding"/>
    <property type="evidence" value="ECO:0007669"/>
    <property type="project" value="InterPro"/>
</dbReference>
<comment type="subcellular location">
    <subcellularLocation>
        <location evidence="1">Membrane</location>
        <topology evidence="1">Multi-pass membrane protein</topology>
    </subcellularLocation>
</comment>
<keyword evidence="4 6" id="KW-1133">Transmembrane helix</keyword>
<evidence type="ECO:0000259" key="7">
    <source>
        <dbReference type="PROSITE" id="PS50222"/>
    </source>
</evidence>
<evidence type="ECO:0000256" key="5">
    <source>
        <dbReference type="ARBA" id="ARBA00023136"/>
    </source>
</evidence>
<dbReference type="Gene3D" id="1.20.1540.10">
    <property type="entry name" value="Rhomboid-like"/>
    <property type="match status" value="2"/>
</dbReference>
<sequence length="355" mass="40007">MAGRSGREYGSARSTRDIELRTVEEEARFRRDLEDQFRPVFDKHGNQGVLISELQDELDETGIIKQIPEDRLDMLIERADTDGDSYITYNEFINLLTRPGVLTENERRVMRGFMASIISNIVPESQKKDFLEHYTCCPPPIFMIIISVIEIVVFIVYAMQLKGTADPVTAISGVPLYSPFIYKPSRRYEAWRYLTYLLIHQGYMHLVGNLIFKSLVSCLSPFCPQVHAPRGLPDIQVISVMCFSFMSSGTCTSYMHLVGNLIFQLLLGLPLEMVHKWWRVLIVYFVGVIAGSLAHSLTDHDIALAGASGGCYALIGAHLASVVVNWAEMNHKCCDGNPIRFLLSAPVRLTVLLLL</sequence>
<dbReference type="InterPro" id="IPR022764">
    <property type="entry name" value="Peptidase_S54_rhomboid_dom"/>
</dbReference>
<dbReference type="PROSITE" id="PS50222">
    <property type="entry name" value="EF_HAND_2"/>
    <property type="match status" value="1"/>
</dbReference>
<dbReference type="GO" id="GO:0016020">
    <property type="term" value="C:membrane"/>
    <property type="evidence" value="ECO:0007669"/>
    <property type="project" value="UniProtKB-SubCell"/>
</dbReference>
<organism evidence="8 9">
    <name type="scientific">Dreissena polymorpha</name>
    <name type="common">Zebra mussel</name>
    <name type="synonym">Mytilus polymorpha</name>
    <dbReference type="NCBI Taxonomy" id="45954"/>
    <lineage>
        <taxon>Eukaryota</taxon>
        <taxon>Metazoa</taxon>
        <taxon>Spiralia</taxon>
        <taxon>Lophotrochozoa</taxon>
        <taxon>Mollusca</taxon>
        <taxon>Bivalvia</taxon>
        <taxon>Autobranchia</taxon>
        <taxon>Heteroconchia</taxon>
        <taxon>Euheterodonta</taxon>
        <taxon>Imparidentia</taxon>
        <taxon>Neoheterodontei</taxon>
        <taxon>Myida</taxon>
        <taxon>Dreissenoidea</taxon>
        <taxon>Dreissenidae</taxon>
        <taxon>Dreissena</taxon>
    </lineage>
</organism>
<dbReference type="InterPro" id="IPR002048">
    <property type="entry name" value="EF_hand_dom"/>
</dbReference>
<dbReference type="SUPFAM" id="SSF144091">
    <property type="entry name" value="Rhomboid-like"/>
    <property type="match status" value="2"/>
</dbReference>
<evidence type="ECO:0000313" key="8">
    <source>
        <dbReference type="EMBL" id="KAH3751860.1"/>
    </source>
</evidence>
<feature type="domain" description="EF-hand" evidence="7">
    <location>
        <begin position="67"/>
        <end position="102"/>
    </location>
</feature>
<evidence type="ECO:0000256" key="1">
    <source>
        <dbReference type="ARBA" id="ARBA00004141"/>
    </source>
</evidence>
<dbReference type="Proteomes" id="UP000828390">
    <property type="component" value="Unassembled WGS sequence"/>
</dbReference>
<dbReference type="GO" id="GO:0004252">
    <property type="term" value="F:serine-type endopeptidase activity"/>
    <property type="evidence" value="ECO:0007669"/>
    <property type="project" value="InterPro"/>
</dbReference>